<accession>A0A9N9HXM2</accession>
<dbReference type="InterPro" id="IPR021475">
    <property type="entry name" value="Pants/Emi1-like"/>
</dbReference>
<organism evidence="2 3">
    <name type="scientific">Acaulospora morrowiae</name>
    <dbReference type="NCBI Taxonomy" id="94023"/>
    <lineage>
        <taxon>Eukaryota</taxon>
        <taxon>Fungi</taxon>
        <taxon>Fungi incertae sedis</taxon>
        <taxon>Mucoromycota</taxon>
        <taxon>Glomeromycotina</taxon>
        <taxon>Glomeromycetes</taxon>
        <taxon>Diversisporales</taxon>
        <taxon>Acaulosporaceae</taxon>
        <taxon>Acaulospora</taxon>
    </lineage>
</organism>
<dbReference type="AlphaFoldDB" id="A0A9N9HXM2"/>
<feature type="compositionally biased region" description="Low complexity" evidence="1">
    <location>
        <begin position="1"/>
        <end position="17"/>
    </location>
</feature>
<evidence type="ECO:0000313" key="3">
    <source>
        <dbReference type="Proteomes" id="UP000789342"/>
    </source>
</evidence>
<dbReference type="Pfam" id="PF11326">
    <property type="entry name" value="PANTS-like"/>
    <property type="match status" value="1"/>
</dbReference>
<dbReference type="OrthoDB" id="2017405at2759"/>
<proteinExistence type="predicted"/>
<feature type="region of interest" description="Disordered" evidence="1">
    <location>
        <begin position="1"/>
        <end position="30"/>
    </location>
</feature>
<sequence length="138" mass="16188">MTHTSSSNSENSNISYSHDTTKNDESQSKNYDNDSLFNRLFIPIRINEAIGGQAANYYRYGEKKDCSKQWNNVKWCLRMKSKSLEERKKMILERETEKEEKYTKTKSSLDVWELRDTPLTEIFPLSDEVNDGVDEESK</sequence>
<keyword evidence="3" id="KW-1185">Reference proteome</keyword>
<comment type="caution">
    <text evidence="2">The sequence shown here is derived from an EMBL/GenBank/DDBJ whole genome shotgun (WGS) entry which is preliminary data.</text>
</comment>
<protein>
    <submittedName>
        <fullName evidence="2">5416_t:CDS:1</fullName>
    </submittedName>
</protein>
<gene>
    <name evidence="2" type="ORF">AMORRO_LOCUS12704</name>
</gene>
<evidence type="ECO:0000313" key="2">
    <source>
        <dbReference type="EMBL" id="CAG8711278.1"/>
    </source>
</evidence>
<reference evidence="2" key="1">
    <citation type="submission" date="2021-06" db="EMBL/GenBank/DDBJ databases">
        <authorList>
            <person name="Kallberg Y."/>
            <person name="Tangrot J."/>
            <person name="Rosling A."/>
        </authorList>
    </citation>
    <scope>NUCLEOTIDE SEQUENCE</scope>
    <source>
        <strain evidence="2">CL551</strain>
    </source>
</reference>
<dbReference type="PANTHER" id="PTHR28052">
    <property type="entry name" value="UPF0545 PROTEIN C22ORF39"/>
    <property type="match status" value="1"/>
</dbReference>
<dbReference type="Proteomes" id="UP000789342">
    <property type="component" value="Unassembled WGS sequence"/>
</dbReference>
<dbReference type="EMBL" id="CAJVPV010019475">
    <property type="protein sequence ID" value="CAG8711278.1"/>
    <property type="molecule type" value="Genomic_DNA"/>
</dbReference>
<dbReference type="PANTHER" id="PTHR28052:SF1">
    <property type="entry name" value="UPF0545 PROTEIN C22ORF39"/>
    <property type="match status" value="1"/>
</dbReference>
<evidence type="ECO:0000256" key="1">
    <source>
        <dbReference type="SAM" id="MobiDB-lite"/>
    </source>
</evidence>
<name>A0A9N9HXM2_9GLOM</name>